<dbReference type="PROSITE" id="PS51257">
    <property type="entry name" value="PROKAR_LIPOPROTEIN"/>
    <property type="match status" value="1"/>
</dbReference>
<dbReference type="RefSeq" id="WP_377606523.1">
    <property type="nucleotide sequence ID" value="NZ_JBHUME010000015.1"/>
</dbReference>
<organism evidence="1 2">
    <name type="scientific">Paenibacillus gansuensis</name>
    <dbReference type="NCBI Taxonomy" id="306542"/>
    <lineage>
        <taxon>Bacteria</taxon>
        <taxon>Bacillati</taxon>
        <taxon>Bacillota</taxon>
        <taxon>Bacilli</taxon>
        <taxon>Bacillales</taxon>
        <taxon>Paenibacillaceae</taxon>
        <taxon>Paenibacillus</taxon>
    </lineage>
</organism>
<evidence type="ECO:0000313" key="1">
    <source>
        <dbReference type="EMBL" id="MFD2615040.1"/>
    </source>
</evidence>
<accession>A0ABW5PJN2</accession>
<evidence type="ECO:0000313" key="2">
    <source>
        <dbReference type="Proteomes" id="UP001597541"/>
    </source>
</evidence>
<dbReference type="EMBL" id="JBHUME010000015">
    <property type="protein sequence ID" value="MFD2615040.1"/>
    <property type="molecule type" value="Genomic_DNA"/>
</dbReference>
<comment type="caution">
    <text evidence="1">The sequence shown here is derived from an EMBL/GenBank/DDBJ whole genome shotgun (WGS) entry which is preliminary data.</text>
</comment>
<protein>
    <submittedName>
        <fullName evidence="1">Uncharacterized protein</fullName>
    </submittedName>
</protein>
<proteinExistence type="predicted"/>
<gene>
    <name evidence="1" type="ORF">ACFSUF_21720</name>
</gene>
<name>A0ABW5PJN2_9BACL</name>
<reference evidence="2" key="1">
    <citation type="journal article" date="2019" name="Int. J. Syst. Evol. Microbiol.">
        <title>The Global Catalogue of Microorganisms (GCM) 10K type strain sequencing project: providing services to taxonomists for standard genome sequencing and annotation.</title>
        <authorList>
            <consortium name="The Broad Institute Genomics Platform"/>
            <consortium name="The Broad Institute Genome Sequencing Center for Infectious Disease"/>
            <person name="Wu L."/>
            <person name="Ma J."/>
        </authorList>
    </citation>
    <scope>NUCLEOTIDE SEQUENCE [LARGE SCALE GENOMIC DNA]</scope>
    <source>
        <strain evidence="2">KCTC 3950</strain>
    </source>
</reference>
<keyword evidence="2" id="KW-1185">Reference proteome</keyword>
<sequence length="228" mass="25701">MESLGRRKRRFFRVLLLLAISSLICSCEGPELFGLRGTEHEKTASLVESSQIVKLQPINLQESKEGKYFKVFAPHAAVVDVDYNGEKTWINFRIEVWSKGKLLKSTGNFAEGLSFLPAQPEKGRQIFVSPMVNSAETGKSSLDIFYGFISKNGHSSTTFHIPDWEKYKAYDNGITIHETNAADTEQIPIWGMQATTSGMFRTTDLTKEFYQNQEWMAVGILSFSQNAP</sequence>
<dbReference type="Proteomes" id="UP001597541">
    <property type="component" value="Unassembled WGS sequence"/>
</dbReference>